<feature type="domain" description="Response regulatory" evidence="2">
    <location>
        <begin position="5"/>
        <end position="126"/>
    </location>
</feature>
<evidence type="ECO:0000259" key="2">
    <source>
        <dbReference type="PROSITE" id="PS50110"/>
    </source>
</evidence>
<name>A0ABP7NYF5_9SPHI</name>
<reference evidence="4" key="1">
    <citation type="journal article" date="2019" name="Int. J. Syst. Evol. Microbiol.">
        <title>The Global Catalogue of Microorganisms (GCM) 10K type strain sequencing project: providing services to taxonomists for standard genome sequencing and annotation.</title>
        <authorList>
            <consortium name="The Broad Institute Genomics Platform"/>
            <consortium name="The Broad Institute Genome Sequencing Center for Infectious Disease"/>
            <person name="Wu L."/>
            <person name="Ma J."/>
        </authorList>
    </citation>
    <scope>NUCLEOTIDE SEQUENCE [LARGE SCALE GENOMIC DNA]</scope>
    <source>
        <strain evidence="4">JCM 17338</strain>
    </source>
</reference>
<keyword evidence="4" id="KW-1185">Reference proteome</keyword>
<dbReference type="PANTHER" id="PTHR44520">
    <property type="entry name" value="RESPONSE REGULATOR RCP1-RELATED"/>
    <property type="match status" value="1"/>
</dbReference>
<comment type="caution">
    <text evidence="3">The sequence shown here is derived from an EMBL/GenBank/DDBJ whole genome shotgun (WGS) entry which is preliminary data.</text>
</comment>
<organism evidence="3 4">
    <name type="scientific">Pedobacter ginsengiterrae</name>
    <dbReference type="NCBI Taxonomy" id="871696"/>
    <lineage>
        <taxon>Bacteria</taxon>
        <taxon>Pseudomonadati</taxon>
        <taxon>Bacteroidota</taxon>
        <taxon>Sphingobacteriia</taxon>
        <taxon>Sphingobacteriales</taxon>
        <taxon>Sphingobacteriaceae</taxon>
        <taxon>Pedobacter</taxon>
    </lineage>
</organism>
<dbReference type="Pfam" id="PF00072">
    <property type="entry name" value="Response_reg"/>
    <property type="match status" value="1"/>
</dbReference>
<dbReference type="SUPFAM" id="SSF52172">
    <property type="entry name" value="CheY-like"/>
    <property type="match status" value="1"/>
</dbReference>
<dbReference type="PROSITE" id="PS50110">
    <property type="entry name" value="RESPONSE_REGULATORY"/>
    <property type="match status" value="1"/>
</dbReference>
<proteinExistence type="predicted"/>
<dbReference type="EMBL" id="BAABAK010000003">
    <property type="protein sequence ID" value="GAA3956540.1"/>
    <property type="molecule type" value="Genomic_DNA"/>
</dbReference>
<dbReference type="InterPro" id="IPR052893">
    <property type="entry name" value="TCS_response_regulator"/>
</dbReference>
<dbReference type="InterPro" id="IPR001789">
    <property type="entry name" value="Sig_transdc_resp-reg_receiver"/>
</dbReference>
<dbReference type="Proteomes" id="UP001501081">
    <property type="component" value="Unassembled WGS sequence"/>
</dbReference>
<dbReference type="InterPro" id="IPR011006">
    <property type="entry name" value="CheY-like_superfamily"/>
</dbReference>
<gene>
    <name evidence="3" type="ORF">GCM10022246_08090</name>
</gene>
<keyword evidence="1" id="KW-0597">Phosphoprotein</keyword>
<protein>
    <submittedName>
        <fullName evidence="3">Response regulator</fullName>
    </submittedName>
</protein>
<feature type="modified residue" description="4-aspartylphosphate" evidence="1">
    <location>
        <position position="58"/>
    </location>
</feature>
<accession>A0ABP7NYF5</accession>
<dbReference type="SMART" id="SM00448">
    <property type="entry name" value="REC"/>
    <property type="match status" value="1"/>
</dbReference>
<dbReference type="RefSeq" id="WP_344765154.1">
    <property type="nucleotide sequence ID" value="NZ_BAABAK010000003.1"/>
</dbReference>
<sequence>MRGKKILIIDDDPIILFMHQGILEDMAPNTQIITLENGALAQDYILGHSEEEFLLLLDINMPVMNGWELLDFLSGCNFHLEVSVLIVTSSVNNSDKVKASLYPMVKGMLIKPLNLNSFTHILKVNEVKNFF</sequence>
<evidence type="ECO:0000313" key="3">
    <source>
        <dbReference type="EMBL" id="GAA3956540.1"/>
    </source>
</evidence>
<evidence type="ECO:0000256" key="1">
    <source>
        <dbReference type="PROSITE-ProRule" id="PRU00169"/>
    </source>
</evidence>
<dbReference type="Gene3D" id="3.40.50.2300">
    <property type="match status" value="1"/>
</dbReference>
<evidence type="ECO:0000313" key="4">
    <source>
        <dbReference type="Proteomes" id="UP001501081"/>
    </source>
</evidence>
<dbReference type="PANTHER" id="PTHR44520:SF2">
    <property type="entry name" value="RESPONSE REGULATOR RCP1"/>
    <property type="match status" value="1"/>
</dbReference>